<protein>
    <submittedName>
        <fullName evidence="1">Uncharacterized protein</fullName>
    </submittedName>
</protein>
<keyword evidence="2" id="KW-1185">Reference proteome</keyword>
<proteinExistence type="predicted"/>
<reference evidence="1 2" key="1">
    <citation type="journal article" date="2015" name="Proc. Natl. Acad. Sci. U.S.A.">
        <title>The resurrection genome of Boea hygrometrica: A blueprint for survival of dehydration.</title>
        <authorList>
            <person name="Xiao L."/>
            <person name="Yang G."/>
            <person name="Zhang L."/>
            <person name="Yang X."/>
            <person name="Zhao S."/>
            <person name="Ji Z."/>
            <person name="Zhou Q."/>
            <person name="Hu M."/>
            <person name="Wang Y."/>
            <person name="Chen M."/>
            <person name="Xu Y."/>
            <person name="Jin H."/>
            <person name="Xiao X."/>
            <person name="Hu G."/>
            <person name="Bao F."/>
            <person name="Hu Y."/>
            <person name="Wan P."/>
            <person name="Li L."/>
            <person name="Deng X."/>
            <person name="Kuang T."/>
            <person name="Xiang C."/>
            <person name="Zhu J.K."/>
            <person name="Oliver M.J."/>
            <person name="He Y."/>
        </authorList>
    </citation>
    <scope>NUCLEOTIDE SEQUENCE [LARGE SCALE GENOMIC DNA]</scope>
    <source>
        <strain evidence="2">cv. XS01</strain>
    </source>
</reference>
<accession>A0A2Z7ASK1</accession>
<dbReference type="EMBL" id="KV012826">
    <property type="protein sequence ID" value="KZV24366.1"/>
    <property type="molecule type" value="Genomic_DNA"/>
</dbReference>
<sequence>MNSGVLKTDGAKKQMSLEKTDVGTIQTLNSATTEHHDKTQLLLMNSATAGHNEWNATAVRLLDTTNGMQLLVMNSATADPNNRMRLLEGNSAIADGH</sequence>
<evidence type="ECO:0000313" key="1">
    <source>
        <dbReference type="EMBL" id="KZV24366.1"/>
    </source>
</evidence>
<dbReference type="Proteomes" id="UP000250235">
    <property type="component" value="Unassembled WGS sequence"/>
</dbReference>
<gene>
    <name evidence="1" type="ORF">F511_19868</name>
</gene>
<organism evidence="1 2">
    <name type="scientific">Dorcoceras hygrometricum</name>
    <dbReference type="NCBI Taxonomy" id="472368"/>
    <lineage>
        <taxon>Eukaryota</taxon>
        <taxon>Viridiplantae</taxon>
        <taxon>Streptophyta</taxon>
        <taxon>Embryophyta</taxon>
        <taxon>Tracheophyta</taxon>
        <taxon>Spermatophyta</taxon>
        <taxon>Magnoliopsida</taxon>
        <taxon>eudicotyledons</taxon>
        <taxon>Gunneridae</taxon>
        <taxon>Pentapetalae</taxon>
        <taxon>asterids</taxon>
        <taxon>lamiids</taxon>
        <taxon>Lamiales</taxon>
        <taxon>Gesneriaceae</taxon>
        <taxon>Didymocarpoideae</taxon>
        <taxon>Trichosporeae</taxon>
        <taxon>Loxocarpinae</taxon>
        <taxon>Dorcoceras</taxon>
    </lineage>
</organism>
<name>A0A2Z7ASK1_9LAMI</name>
<evidence type="ECO:0000313" key="2">
    <source>
        <dbReference type="Proteomes" id="UP000250235"/>
    </source>
</evidence>
<dbReference type="AlphaFoldDB" id="A0A2Z7ASK1"/>
<dbReference type="OrthoDB" id="10630179at2759"/>